<dbReference type="InterPro" id="IPR040632">
    <property type="entry name" value="Sulfotransfer_4"/>
</dbReference>
<keyword evidence="3" id="KW-1185">Reference proteome</keyword>
<reference evidence="2" key="1">
    <citation type="journal article" date="2021" name="Sci. Rep.">
        <title>Diploid genomic architecture of Nitzschia inconspicua, an elite biomass production diatom.</title>
        <authorList>
            <person name="Oliver A."/>
            <person name="Podell S."/>
            <person name="Pinowska A."/>
            <person name="Traller J.C."/>
            <person name="Smith S.R."/>
            <person name="McClure R."/>
            <person name="Beliaev A."/>
            <person name="Bohutskyi P."/>
            <person name="Hill E.A."/>
            <person name="Rabines A."/>
            <person name="Zheng H."/>
            <person name="Allen L.Z."/>
            <person name="Kuo A."/>
            <person name="Grigoriev I.V."/>
            <person name="Allen A.E."/>
            <person name="Hazlebeck D."/>
            <person name="Allen E.E."/>
        </authorList>
    </citation>
    <scope>NUCLEOTIDE SEQUENCE</scope>
    <source>
        <strain evidence="2">Hildebrandi</strain>
    </source>
</reference>
<comment type="caution">
    <text evidence="2">The sequence shown here is derived from an EMBL/GenBank/DDBJ whole genome shotgun (WGS) entry which is preliminary data.</text>
</comment>
<dbReference type="Proteomes" id="UP000693970">
    <property type="component" value="Unassembled WGS sequence"/>
</dbReference>
<feature type="region of interest" description="Disordered" evidence="1">
    <location>
        <begin position="285"/>
        <end position="307"/>
    </location>
</feature>
<sequence>MLDLTSSSRRRTALILSPEMSTDLSVQSRLSSTIVSDNRSPSEMNKSRHHNRCLRRTFFGDPKVQSSPNDKEKAVDWSMLTGTKLFEKNFEIFPENNSIVAKGVRGQKENSEMFQLQEQLVIRDRAGKAVGSNAPEKFASIQRKKPEQLKLPTPIMVMGMMKAGTTSIYSYFKCGMDPNTTKLSHYDCRPGKLTDTINMPCGKRLDSNIEGGREAFEEIDHYHLYAELDANTNNGIILPQYKYLQQIYEVYPNATWILNLRDPQDWLKSIDRWQNLRQRFIWSNQKPDLPSQGRSKSGERPTGEKDEDMINFYNKQAQRVKDFVSNHPSLHFVEVQIDQKDAGEIMERAFGISQHCWGNKNINKGDAKWSAI</sequence>
<gene>
    <name evidence="2" type="ORF">IV203_022279</name>
</gene>
<dbReference type="EMBL" id="JAGRRH010000023">
    <property type="protein sequence ID" value="KAG7344271.1"/>
    <property type="molecule type" value="Genomic_DNA"/>
</dbReference>
<dbReference type="PANTHER" id="PTHR36978">
    <property type="entry name" value="P-LOOP CONTAINING NUCLEOTIDE TRIPHOSPHATE HYDROLASE"/>
    <property type="match status" value="1"/>
</dbReference>
<reference evidence="2" key="2">
    <citation type="submission" date="2021-04" db="EMBL/GenBank/DDBJ databases">
        <authorList>
            <person name="Podell S."/>
        </authorList>
    </citation>
    <scope>NUCLEOTIDE SEQUENCE</scope>
    <source>
        <strain evidence="2">Hildebrandi</strain>
    </source>
</reference>
<accession>A0A9K3KIZ1</accession>
<dbReference type="OrthoDB" id="47942at2759"/>
<dbReference type="AlphaFoldDB" id="A0A9K3KIZ1"/>
<dbReference type="PANTHER" id="PTHR36978:SF4">
    <property type="entry name" value="P-LOOP CONTAINING NUCLEOSIDE TRIPHOSPHATE HYDROLASE PROTEIN"/>
    <property type="match status" value="1"/>
</dbReference>
<evidence type="ECO:0008006" key="4">
    <source>
        <dbReference type="Google" id="ProtNLM"/>
    </source>
</evidence>
<dbReference type="Pfam" id="PF17784">
    <property type="entry name" value="Sulfotransfer_4"/>
    <property type="match status" value="1"/>
</dbReference>
<evidence type="ECO:0000256" key="1">
    <source>
        <dbReference type="SAM" id="MobiDB-lite"/>
    </source>
</evidence>
<organism evidence="2 3">
    <name type="scientific">Nitzschia inconspicua</name>
    <dbReference type="NCBI Taxonomy" id="303405"/>
    <lineage>
        <taxon>Eukaryota</taxon>
        <taxon>Sar</taxon>
        <taxon>Stramenopiles</taxon>
        <taxon>Ochrophyta</taxon>
        <taxon>Bacillariophyta</taxon>
        <taxon>Bacillariophyceae</taxon>
        <taxon>Bacillariophycidae</taxon>
        <taxon>Bacillariales</taxon>
        <taxon>Bacillariaceae</taxon>
        <taxon>Nitzschia</taxon>
    </lineage>
</organism>
<protein>
    <recommendedName>
        <fullName evidence="4">P-loop containing nucleoside triphosphate hydrolase protein</fullName>
    </recommendedName>
</protein>
<proteinExistence type="predicted"/>
<evidence type="ECO:0000313" key="3">
    <source>
        <dbReference type="Proteomes" id="UP000693970"/>
    </source>
</evidence>
<name>A0A9K3KIZ1_9STRA</name>
<evidence type="ECO:0000313" key="2">
    <source>
        <dbReference type="EMBL" id="KAG7344271.1"/>
    </source>
</evidence>